<organism evidence="1 2">
    <name type="scientific">Persea americana</name>
    <name type="common">Avocado</name>
    <dbReference type="NCBI Taxonomy" id="3435"/>
    <lineage>
        <taxon>Eukaryota</taxon>
        <taxon>Viridiplantae</taxon>
        <taxon>Streptophyta</taxon>
        <taxon>Embryophyta</taxon>
        <taxon>Tracheophyta</taxon>
        <taxon>Spermatophyta</taxon>
        <taxon>Magnoliopsida</taxon>
        <taxon>Magnoliidae</taxon>
        <taxon>Laurales</taxon>
        <taxon>Lauraceae</taxon>
        <taxon>Persea</taxon>
    </lineage>
</organism>
<sequence length="148" mass="17208">MREWEMASAICNLFSLRNQMLNRGFLCIVTSFYSLILCKIRHWKRNSDTDLEERGIVFTALRGRRPIRSWILVPSCSDSSRLDLVRRSFFFFLEFLFYWRDLVNSSGEARGPDPVRFRPVRVLPSRSDGCNSSLPAEFGEFRQLSGGA</sequence>
<name>A0ACC2KRU9_PERAE</name>
<dbReference type="Proteomes" id="UP001234297">
    <property type="component" value="Chromosome 11"/>
</dbReference>
<evidence type="ECO:0000313" key="2">
    <source>
        <dbReference type="Proteomes" id="UP001234297"/>
    </source>
</evidence>
<keyword evidence="2" id="KW-1185">Reference proteome</keyword>
<evidence type="ECO:0000313" key="1">
    <source>
        <dbReference type="EMBL" id="KAJ8623892.1"/>
    </source>
</evidence>
<accession>A0ACC2KRU9</accession>
<protein>
    <submittedName>
        <fullName evidence="1">Uncharacterized protein</fullName>
    </submittedName>
</protein>
<reference evidence="1 2" key="1">
    <citation type="journal article" date="2022" name="Hortic Res">
        <title>A haplotype resolved chromosomal level avocado genome allows analysis of novel avocado genes.</title>
        <authorList>
            <person name="Nath O."/>
            <person name="Fletcher S.J."/>
            <person name="Hayward A."/>
            <person name="Shaw L.M."/>
            <person name="Masouleh A.K."/>
            <person name="Furtado A."/>
            <person name="Henry R.J."/>
            <person name="Mitter N."/>
        </authorList>
    </citation>
    <scope>NUCLEOTIDE SEQUENCE [LARGE SCALE GENOMIC DNA]</scope>
    <source>
        <strain evidence="2">cv. Hass</strain>
    </source>
</reference>
<comment type="caution">
    <text evidence="1">The sequence shown here is derived from an EMBL/GenBank/DDBJ whole genome shotgun (WGS) entry which is preliminary data.</text>
</comment>
<gene>
    <name evidence="1" type="ORF">MRB53_032422</name>
</gene>
<proteinExistence type="predicted"/>
<dbReference type="EMBL" id="CM056819">
    <property type="protein sequence ID" value="KAJ8623892.1"/>
    <property type="molecule type" value="Genomic_DNA"/>
</dbReference>